<reference evidence="12 13" key="1">
    <citation type="submission" date="2022-11" db="EMBL/GenBank/DDBJ databases">
        <title>Mucor velutinosus strain NIH1002 WGS.</title>
        <authorList>
            <person name="Subramanian P."/>
            <person name="Mullikin J.C."/>
            <person name="Segre J.A."/>
            <person name="Zelazny A.M."/>
        </authorList>
    </citation>
    <scope>NUCLEOTIDE SEQUENCE [LARGE SCALE GENOMIC DNA]</scope>
    <source>
        <strain evidence="12 13">NIH1002</strain>
    </source>
</reference>
<feature type="region of interest" description="Disordered" evidence="7">
    <location>
        <begin position="762"/>
        <end position="785"/>
    </location>
</feature>
<dbReference type="GO" id="GO:0006355">
    <property type="term" value="P:regulation of DNA-templated transcription"/>
    <property type="evidence" value="ECO:0007669"/>
    <property type="project" value="InterPro"/>
</dbReference>
<keyword evidence="4" id="KW-0238">DNA-binding</keyword>
<dbReference type="PROSITE" id="PS51038">
    <property type="entry name" value="BAH"/>
    <property type="match status" value="1"/>
</dbReference>
<gene>
    <name evidence="12" type="ORF">ATC70_000914</name>
</gene>
<dbReference type="Pfam" id="PF01426">
    <property type="entry name" value="BAH"/>
    <property type="match status" value="1"/>
</dbReference>
<dbReference type="InterPro" id="IPR013088">
    <property type="entry name" value="Znf_NHR/GATA"/>
</dbReference>
<feature type="region of interest" description="Disordered" evidence="7">
    <location>
        <begin position="243"/>
        <end position="264"/>
    </location>
</feature>
<dbReference type="FunFam" id="1.10.10.60:FF:000012">
    <property type="entry name" value="Metastasis-associated 1 family, member 3"/>
    <property type="match status" value="1"/>
</dbReference>
<accession>A0AAN7DJ16</accession>
<dbReference type="Proteomes" id="UP001304243">
    <property type="component" value="Unassembled WGS sequence"/>
</dbReference>
<evidence type="ECO:0000313" key="12">
    <source>
        <dbReference type="EMBL" id="KAK4517574.1"/>
    </source>
</evidence>
<evidence type="ECO:0000259" key="10">
    <source>
        <dbReference type="PROSITE" id="PS51156"/>
    </source>
</evidence>
<dbReference type="GO" id="GO:0043565">
    <property type="term" value="F:sequence-specific DNA binding"/>
    <property type="evidence" value="ECO:0007669"/>
    <property type="project" value="InterPro"/>
</dbReference>
<feature type="domain" description="ELM2" evidence="10">
    <location>
        <begin position="328"/>
        <end position="517"/>
    </location>
</feature>
<evidence type="ECO:0000256" key="4">
    <source>
        <dbReference type="ARBA" id="ARBA00023125"/>
    </source>
</evidence>
<feature type="compositionally biased region" description="Basic and acidic residues" evidence="7">
    <location>
        <begin position="699"/>
        <end position="712"/>
    </location>
</feature>
<dbReference type="InterPro" id="IPR000949">
    <property type="entry name" value="ELM2_dom"/>
</dbReference>
<comment type="caution">
    <text evidence="12">The sequence shown here is derived from an EMBL/GenBank/DDBJ whole genome shotgun (WGS) entry which is preliminary data.</text>
</comment>
<dbReference type="CDD" id="cd00202">
    <property type="entry name" value="ZnF_GATA"/>
    <property type="match status" value="1"/>
</dbReference>
<feature type="compositionally biased region" description="Low complexity" evidence="7">
    <location>
        <begin position="762"/>
        <end position="782"/>
    </location>
</feature>
<organism evidence="12 13">
    <name type="scientific">Mucor velutinosus</name>
    <dbReference type="NCBI Taxonomy" id="708070"/>
    <lineage>
        <taxon>Eukaryota</taxon>
        <taxon>Fungi</taxon>
        <taxon>Fungi incertae sedis</taxon>
        <taxon>Mucoromycota</taxon>
        <taxon>Mucoromycotina</taxon>
        <taxon>Mucoromycetes</taxon>
        <taxon>Mucorales</taxon>
        <taxon>Mucorineae</taxon>
        <taxon>Mucoraceae</taxon>
        <taxon>Mucor</taxon>
    </lineage>
</organism>
<dbReference type="GO" id="GO:0004842">
    <property type="term" value="F:ubiquitin-protein transferase activity"/>
    <property type="evidence" value="ECO:0007669"/>
    <property type="project" value="TreeGrafter"/>
</dbReference>
<dbReference type="InterPro" id="IPR029617">
    <property type="entry name" value="Snt2"/>
</dbReference>
<dbReference type="GO" id="GO:0036205">
    <property type="term" value="P:histone catabolic process"/>
    <property type="evidence" value="ECO:0007669"/>
    <property type="project" value="TreeGrafter"/>
</dbReference>
<evidence type="ECO:0000256" key="1">
    <source>
        <dbReference type="ARBA" id="ARBA00022723"/>
    </source>
</evidence>
<dbReference type="EMBL" id="JASEJX010000013">
    <property type="protein sequence ID" value="KAK4517574.1"/>
    <property type="molecule type" value="Genomic_DNA"/>
</dbReference>
<dbReference type="AlphaFoldDB" id="A0AAN7DJ16"/>
<dbReference type="InterPro" id="IPR000679">
    <property type="entry name" value="Znf_GATA"/>
</dbReference>
<dbReference type="InterPro" id="IPR011011">
    <property type="entry name" value="Znf_FYVE_PHD"/>
</dbReference>
<evidence type="ECO:0000313" key="13">
    <source>
        <dbReference type="Proteomes" id="UP001304243"/>
    </source>
</evidence>
<evidence type="ECO:0000256" key="7">
    <source>
        <dbReference type="SAM" id="MobiDB-lite"/>
    </source>
</evidence>
<keyword evidence="5" id="KW-0539">Nucleus</keyword>
<evidence type="ECO:0000259" key="9">
    <source>
        <dbReference type="PROSITE" id="PS51038"/>
    </source>
</evidence>
<dbReference type="PROSITE" id="PS50114">
    <property type="entry name" value="GATA_ZN_FINGER_2"/>
    <property type="match status" value="1"/>
</dbReference>
<keyword evidence="3" id="KW-0862">Zinc</keyword>
<dbReference type="GO" id="GO:0003682">
    <property type="term" value="F:chromatin binding"/>
    <property type="evidence" value="ECO:0007669"/>
    <property type="project" value="InterPro"/>
</dbReference>
<evidence type="ECO:0000259" key="8">
    <source>
        <dbReference type="PROSITE" id="PS50114"/>
    </source>
</evidence>
<protein>
    <submittedName>
        <fullName evidence="12">Uncharacterized protein</fullName>
    </submittedName>
</protein>
<evidence type="ECO:0000256" key="5">
    <source>
        <dbReference type="ARBA" id="ARBA00023242"/>
    </source>
</evidence>
<dbReference type="GO" id="GO:0048189">
    <property type="term" value="C:Lid2 complex"/>
    <property type="evidence" value="ECO:0007669"/>
    <property type="project" value="TreeGrafter"/>
</dbReference>
<dbReference type="Gene3D" id="1.10.10.60">
    <property type="entry name" value="Homeodomain-like"/>
    <property type="match status" value="1"/>
</dbReference>
<dbReference type="SMART" id="SM00717">
    <property type="entry name" value="SANT"/>
    <property type="match status" value="1"/>
</dbReference>
<dbReference type="PANTHER" id="PTHR47672">
    <property type="entry name" value="E3 UBIQUITIN-PROTEIN LIGASE SNT2"/>
    <property type="match status" value="1"/>
</dbReference>
<dbReference type="InterPro" id="IPR009057">
    <property type="entry name" value="Homeodomain-like_sf"/>
</dbReference>
<keyword evidence="1" id="KW-0479">Metal-binding</keyword>
<dbReference type="SUPFAM" id="SSF57903">
    <property type="entry name" value="FYVE/PHD zinc finger"/>
    <property type="match status" value="1"/>
</dbReference>
<evidence type="ECO:0000256" key="6">
    <source>
        <dbReference type="PROSITE-ProRule" id="PRU00094"/>
    </source>
</evidence>
<dbReference type="SUPFAM" id="SSF46689">
    <property type="entry name" value="Homeodomain-like"/>
    <property type="match status" value="1"/>
</dbReference>
<evidence type="ECO:0000256" key="3">
    <source>
        <dbReference type="ARBA" id="ARBA00022833"/>
    </source>
</evidence>
<dbReference type="SUPFAM" id="SSF57716">
    <property type="entry name" value="Glucocorticoid receptor-like (DNA-binding domain)"/>
    <property type="match status" value="1"/>
</dbReference>
<dbReference type="GO" id="GO:0008270">
    <property type="term" value="F:zinc ion binding"/>
    <property type="evidence" value="ECO:0007669"/>
    <property type="project" value="UniProtKB-KW"/>
</dbReference>
<dbReference type="InterPro" id="IPR043151">
    <property type="entry name" value="BAH_sf"/>
</dbReference>
<feature type="region of interest" description="Disordered" evidence="7">
    <location>
        <begin position="664"/>
        <end position="713"/>
    </location>
</feature>
<proteinExistence type="predicted"/>
<dbReference type="PANTHER" id="PTHR47672:SF1">
    <property type="entry name" value="E3 UBIQUITIN-PROTEIN LIGASE SNT2"/>
    <property type="match status" value="1"/>
</dbReference>
<keyword evidence="13" id="KW-1185">Reference proteome</keyword>
<dbReference type="SMART" id="SM00439">
    <property type="entry name" value="BAH"/>
    <property type="match status" value="1"/>
</dbReference>
<dbReference type="GeneID" id="89944616"/>
<feature type="domain" description="GATA-type" evidence="8">
    <location>
        <begin position="614"/>
        <end position="678"/>
    </location>
</feature>
<feature type="domain" description="BAH" evidence="9">
    <location>
        <begin position="13"/>
        <end position="129"/>
    </location>
</feature>
<dbReference type="InterPro" id="IPR001005">
    <property type="entry name" value="SANT/Myb"/>
</dbReference>
<dbReference type="PROSITE" id="PS51293">
    <property type="entry name" value="SANT"/>
    <property type="match status" value="1"/>
</dbReference>
<dbReference type="InterPro" id="IPR017884">
    <property type="entry name" value="SANT_dom"/>
</dbReference>
<dbReference type="RefSeq" id="XP_064684240.1">
    <property type="nucleotide sequence ID" value="XM_064820320.1"/>
</dbReference>
<dbReference type="SMART" id="SM00401">
    <property type="entry name" value="ZnF_GATA"/>
    <property type="match status" value="1"/>
</dbReference>
<dbReference type="Gene3D" id="3.30.50.10">
    <property type="entry name" value="Erythroid Transcription Factor GATA-1, subunit A"/>
    <property type="match status" value="1"/>
</dbReference>
<dbReference type="Gene3D" id="2.30.30.490">
    <property type="match status" value="1"/>
</dbReference>
<dbReference type="PROSITE" id="PS51156">
    <property type="entry name" value="ELM2"/>
    <property type="match status" value="1"/>
</dbReference>
<name>A0AAN7DJ16_9FUNG</name>
<feature type="compositionally biased region" description="Polar residues" evidence="7">
    <location>
        <begin position="664"/>
        <end position="696"/>
    </location>
</feature>
<sequence length="814" mass="91290">MQKTKKVTLGDGSTVCVNDHVYLTPKNAGEQYRIGRVMEFCASHKHQGQGVRIAWYIRFKDINNRKSLDHRLLVATMHSDINPVTDIQGKCTVLHQHYIQDIASYKRQENHYHYRQMYNRDLDRFYDLVLCDTIQQIPLDILQALKESYQFVAVTRETAARLVPTKGKSCNVYNRVSSSAAVSVPCVACANSCHLTCLNTPSARKPSKGYTWKCVLCSRKVLPSAESCSASSSSCGGFCSSSSSESLSDLQRPRSLRATPSRVKQFQKRGASVISQNVSSVDIASNKKDAQAAPPPMRMLNMWPFRYFDDKTTASDILDVNDNIFPRANPLIGAQYQAQVPDFIPSPQHVRHSGSTPSLTPLVTEESIDSALIASEVLSPFSSHEQSEMRHSSAMQDNAILEREAREDLEAILQSQAPSKDHNYQESMAAQILLSMSNNADDKRVFPARGTDETVSVIYRPGRLEEVAVDEYMDRVKQLDNIPLASHNSDLLDRALQELEASNYDTETAYENMAKLNGDDFKNSVDWTPTEIEEFEQSIRKHGHDLNYVKASVRTKGMADIVRYFYQWKKTDRYKQVYSEWTKVHKPRKRFQDEDGEDLESENDPTIVPASVCTTKPYQCSNCLTKHSSIWRRSASNFNEKKRAFSNVLCDECGIYWLKHAENKPTSSGTRSANSAARPSTSGDINTSTNTATYSGGSKRKERDSPVIDNARKRQRRYSDIPLYALPAPIPSQPATVIIEAPTTLLSRDSSGGSSLRAARSPLISVPSSSTASSPKASQSCSQCPAKYSPIWWKVSSSPYSRLRQCQRCHHKSK</sequence>
<feature type="domain" description="SANT" evidence="11">
    <location>
        <begin position="522"/>
        <end position="573"/>
    </location>
</feature>
<dbReference type="InterPro" id="IPR001025">
    <property type="entry name" value="BAH_dom"/>
</dbReference>
<evidence type="ECO:0000256" key="2">
    <source>
        <dbReference type="ARBA" id="ARBA00022771"/>
    </source>
</evidence>
<keyword evidence="2 6" id="KW-0863">Zinc-finger</keyword>
<evidence type="ECO:0000259" key="11">
    <source>
        <dbReference type="PROSITE" id="PS51293"/>
    </source>
</evidence>